<gene>
    <name evidence="1" type="ORF">ACFOHL_13855</name>
</gene>
<reference evidence="2" key="1">
    <citation type="journal article" date="2019" name="Int. J. Syst. Evol. Microbiol.">
        <title>The Global Catalogue of Microorganisms (GCM) 10K type strain sequencing project: providing services to taxonomists for standard genome sequencing and annotation.</title>
        <authorList>
            <consortium name="The Broad Institute Genomics Platform"/>
            <consortium name="The Broad Institute Genome Sequencing Center for Infectious Disease"/>
            <person name="Wu L."/>
            <person name="Ma J."/>
        </authorList>
    </citation>
    <scope>NUCLEOTIDE SEQUENCE [LARGE SCALE GENOMIC DNA]</scope>
    <source>
        <strain evidence="2">KCTC 52473</strain>
    </source>
</reference>
<proteinExistence type="predicted"/>
<comment type="caution">
    <text evidence="1">The sequence shown here is derived from an EMBL/GenBank/DDBJ whole genome shotgun (WGS) entry which is preliminary data.</text>
</comment>
<protein>
    <submittedName>
        <fullName evidence="1">Uncharacterized protein</fullName>
    </submittedName>
</protein>
<evidence type="ECO:0000313" key="1">
    <source>
        <dbReference type="EMBL" id="MFC3122704.1"/>
    </source>
</evidence>
<organism evidence="1 2">
    <name type="scientific">Agaribacter flavus</name>
    <dbReference type="NCBI Taxonomy" id="1902781"/>
    <lineage>
        <taxon>Bacteria</taxon>
        <taxon>Pseudomonadati</taxon>
        <taxon>Pseudomonadota</taxon>
        <taxon>Gammaproteobacteria</taxon>
        <taxon>Alteromonadales</taxon>
        <taxon>Alteromonadaceae</taxon>
        <taxon>Agaribacter</taxon>
    </lineage>
</organism>
<evidence type="ECO:0000313" key="2">
    <source>
        <dbReference type="Proteomes" id="UP001595478"/>
    </source>
</evidence>
<name>A0ABV7FQT6_9ALTE</name>
<sequence length="242" mass="26292">MTNNFVELLNKTRASQSCEDPVKSLHLINEYKVNQYFRRHIMIRSEVYVNTVKFFACIFAVLSFESIADVRLWVSDATTNGAIGARAGADAFCQSDINRPSVASSTTRAFISINLSDRVLDMPTLYSIPQNEVIRSADGITLIAANFAALLNTDTTPLLAPVDTTVTEVFTGSSFFGGLLNSCAFFSDASGMFPGTIGNPSLTSQTYLTIGPSDCITPRPLYCITYTAPSAVNSSIDLIDLY</sequence>
<dbReference type="Gene3D" id="3.10.100.10">
    <property type="entry name" value="Mannose-Binding Protein A, subunit A"/>
    <property type="match status" value="1"/>
</dbReference>
<dbReference type="EMBL" id="JBHRSW010000029">
    <property type="protein sequence ID" value="MFC3122704.1"/>
    <property type="molecule type" value="Genomic_DNA"/>
</dbReference>
<dbReference type="Proteomes" id="UP001595478">
    <property type="component" value="Unassembled WGS sequence"/>
</dbReference>
<dbReference type="InterPro" id="IPR016186">
    <property type="entry name" value="C-type_lectin-like/link_sf"/>
</dbReference>
<accession>A0ABV7FQT6</accession>
<dbReference type="RefSeq" id="WP_376920826.1">
    <property type="nucleotide sequence ID" value="NZ_JBHRSW010000029.1"/>
</dbReference>
<keyword evidence="2" id="KW-1185">Reference proteome</keyword>